<dbReference type="GO" id="GO:0043752">
    <property type="term" value="F:adenosylcobinamide kinase activity"/>
    <property type="evidence" value="ECO:0007669"/>
    <property type="project" value="UniProtKB-EC"/>
</dbReference>
<comment type="similarity">
    <text evidence="7">Belongs to the CobU/CobP family.</text>
</comment>
<evidence type="ECO:0000256" key="5">
    <source>
        <dbReference type="ARBA" id="ARBA00022840"/>
    </source>
</evidence>
<proteinExistence type="inferred from homology"/>
<dbReference type="PIRSF" id="PIRSF006135">
    <property type="entry name" value="CobU"/>
    <property type="match status" value="1"/>
</dbReference>
<keyword evidence="2 7" id="KW-0808">Transferase</keyword>
<protein>
    <recommendedName>
        <fullName evidence="7">Bifunctional adenosylcobalamin biosynthesis protein</fullName>
        <ecNumber evidence="7">2.7.1.156</ecNumber>
        <ecNumber evidence="7">2.7.7.62</ecNumber>
    </recommendedName>
</protein>
<keyword evidence="1 7" id="KW-0169">Cobalamin biosynthesis</keyword>
<keyword evidence="9" id="KW-1185">Reference proteome</keyword>
<comment type="pathway">
    <text evidence="7">Cofactor biosynthesis; adenosylcobalamin biosynthesis; adenosylcobalamin from cob(II)yrinate a,c-diamide: step 6/7.</text>
</comment>
<evidence type="ECO:0000256" key="2">
    <source>
        <dbReference type="ARBA" id="ARBA00022679"/>
    </source>
</evidence>
<evidence type="ECO:0000256" key="4">
    <source>
        <dbReference type="ARBA" id="ARBA00022777"/>
    </source>
</evidence>
<dbReference type="Proteomes" id="UP000727907">
    <property type="component" value="Unassembled WGS sequence"/>
</dbReference>
<dbReference type="GO" id="GO:0008820">
    <property type="term" value="F:cobinamide phosphate guanylyltransferase activity"/>
    <property type="evidence" value="ECO:0007669"/>
    <property type="project" value="UniProtKB-EC"/>
</dbReference>
<dbReference type="PANTHER" id="PTHR34848">
    <property type="match status" value="1"/>
</dbReference>
<dbReference type="InterPro" id="IPR003203">
    <property type="entry name" value="CobU/CobP"/>
</dbReference>
<evidence type="ECO:0000313" key="8">
    <source>
        <dbReference type="EMBL" id="MBU8873008.1"/>
    </source>
</evidence>
<dbReference type="CDD" id="cd00544">
    <property type="entry name" value="CobU"/>
    <property type="match status" value="1"/>
</dbReference>
<evidence type="ECO:0000313" key="9">
    <source>
        <dbReference type="Proteomes" id="UP000727907"/>
    </source>
</evidence>
<dbReference type="NCBIfam" id="NF004469">
    <property type="entry name" value="PRK05800.1"/>
    <property type="match status" value="1"/>
</dbReference>
<name>A0ABS6IEI3_9HYPH</name>
<dbReference type="RefSeq" id="WP_216957276.1">
    <property type="nucleotide sequence ID" value="NZ_JAHOPB010000001.1"/>
</dbReference>
<accession>A0ABS6IEI3</accession>
<dbReference type="PANTHER" id="PTHR34848:SF1">
    <property type="entry name" value="BIFUNCTIONAL ADENOSYLCOBALAMIN BIOSYNTHESIS PROTEIN COBU"/>
    <property type="match status" value="1"/>
</dbReference>
<evidence type="ECO:0000256" key="1">
    <source>
        <dbReference type="ARBA" id="ARBA00022573"/>
    </source>
</evidence>
<comment type="caution">
    <text evidence="8">The sequence shown here is derived from an EMBL/GenBank/DDBJ whole genome shotgun (WGS) entry which is preliminary data.</text>
</comment>
<dbReference type="EC" id="2.7.7.62" evidence="7"/>
<dbReference type="Pfam" id="PF02283">
    <property type="entry name" value="CobU"/>
    <property type="match status" value="1"/>
</dbReference>
<comment type="function">
    <text evidence="7">Catalyzes ATP-dependent phosphorylation of adenosylcobinamide and addition of GMP to adenosylcobinamide phosphate.</text>
</comment>
<evidence type="ECO:0000256" key="3">
    <source>
        <dbReference type="ARBA" id="ARBA00022741"/>
    </source>
</evidence>
<keyword evidence="8" id="KW-0548">Nucleotidyltransferase</keyword>
<keyword evidence="6 7" id="KW-0342">GTP-binding</keyword>
<dbReference type="EMBL" id="JAHOPB010000001">
    <property type="protein sequence ID" value="MBU8873008.1"/>
    <property type="molecule type" value="Genomic_DNA"/>
</dbReference>
<comment type="pathway">
    <text evidence="7">Cofactor biosynthesis; adenosylcobalamin biosynthesis; adenosylcobalamin from cob(II)yrinate a,c-diamide: step 5/7.</text>
</comment>
<sequence>MEHVSTFPLPPVSLVLGGARSGKSTHAERMVAGTLHGASPRPAVYIATAEAGDVEMATRIMAHRARRGVGWTTIEEPLKLAEVLEQAASHGQPILVDCLTLWLSNLMHAGEDVDQATDELVQSLDDHNQPVVFVSNELGLGLVPETPLGRSFRDAMGRMNMRIAERSDRVIFMAAGLPLVMKDRPASGR</sequence>
<gene>
    <name evidence="8" type="primary">cobU</name>
    <name evidence="8" type="ORF">KQ910_04505</name>
</gene>
<reference evidence="8 9" key="1">
    <citation type="submission" date="2021-06" db="EMBL/GenBank/DDBJ databases">
        <authorList>
            <person name="Lee D.H."/>
        </authorList>
    </citation>
    <scope>NUCLEOTIDE SEQUENCE [LARGE SCALE GENOMIC DNA]</scope>
    <source>
        <strain evidence="8 9">MMS21-HV4-11</strain>
    </source>
</reference>
<organism evidence="8 9">
    <name type="scientific">Reyranella humidisoli</name>
    <dbReference type="NCBI Taxonomy" id="2849149"/>
    <lineage>
        <taxon>Bacteria</taxon>
        <taxon>Pseudomonadati</taxon>
        <taxon>Pseudomonadota</taxon>
        <taxon>Alphaproteobacteria</taxon>
        <taxon>Hyphomicrobiales</taxon>
        <taxon>Reyranellaceae</taxon>
        <taxon>Reyranella</taxon>
    </lineage>
</organism>
<comment type="catalytic activity">
    <reaction evidence="7">
        <text>adenosylcob(III)inamide phosphate + GTP + H(+) = adenosylcob(III)inamide-GDP + diphosphate</text>
        <dbReference type="Rhea" id="RHEA:22712"/>
        <dbReference type="ChEBI" id="CHEBI:15378"/>
        <dbReference type="ChEBI" id="CHEBI:33019"/>
        <dbReference type="ChEBI" id="CHEBI:37565"/>
        <dbReference type="ChEBI" id="CHEBI:58502"/>
        <dbReference type="ChEBI" id="CHEBI:60487"/>
        <dbReference type="EC" id="2.7.7.62"/>
    </reaction>
</comment>
<dbReference type="EC" id="2.7.1.156" evidence="7"/>
<keyword evidence="4 7" id="KW-0418">Kinase</keyword>
<keyword evidence="5 7" id="KW-0067">ATP-binding</keyword>
<keyword evidence="3 7" id="KW-0547">Nucleotide-binding</keyword>
<comment type="catalytic activity">
    <reaction evidence="7">
        <text>adenosylcob(III)inamide + ATP = adenosylcob(III)inamide phosphate + ADP + H(+)</text>
        <dbReference type="Rhea" id="RHEA:15769"/>
        <dbReference type="ChEBI" id="CHEBI:2480"/>
        <dbReference type="ChEBI" id="CHEBI:15378"/>
        <dbReference type="ChEBI" id="CHEBI:30616"/>
        <dbReference type="ChEBI" id="CHEBI:58502"/>
        <dbReference type="ChEBI" id="CHEBI:456216"/>
        <dbReference type="EC" id="2.7.1.156"/>
    </reaction>
</comment>
<evidence type="ECO:0000256" key="7">
    <source>
        <dbReference type="PIRNR" id="PIRNR006135"/>
    </source>
</evidence>
<evidence type="ECO:0000256" key="6">
    <source>
        <dbReference type="ARBA" id="ARBA00023134"/>
    </source>
</evidence>